<evidence type="ECO:0000256" key="5">
    <source>
        <dbReference type="SAM" id="Phobius"/>
    </source>
</evidence>
<gene>
    <name evidence="7" type="ORF">PLEPLA_LOCUS30919</name>
</gene>
<dbReference type="InterPro" id="IPR050671">
    <property type="entry name" value="CD300_family_receptors"/>
</dbReference>
<accession>A0A9N7V344</accession>
<dbReference type="InterPro" id="IPR013783">
    <property type="entry name" value="Ig-like_fold"/>
</dbReference>
<dbReference type="SUPFAM" id="SSF48726">
    <property type="entry name" value="Immunoglobulin"/>
    <property type="match status" value="1"/>
</dbReference>
<dbReference type="SMART" id="SM00409">
    <property type="entry name" value="IG"/>
    <property type="match status" value="1"/>
</dbReference>
<organism evidence="7 8">
    <name type="scientific">Pleuronectes platessa</name>
    <name type="common">European plaice</name>
    <dbReference type="NCBI Taxonomy" id="8262"/>
    <lineage>
        <taxon>Eukaryota</taxon>
        <taxon>Metazoa</taxon>
        <taxon>Chordata</taxon>
        <taxon>Craniata</taxon>
        <taxon>Vertebrata</taxon>
        <taxon>Euteleostomi</taxon>
        <taxon>Actinopterygii</taxon>
        <taxon>Neopterygii</taxon>
        <taxon>Teleostei</taxon>
        <taxon>Neoteleostei</taxon>
        <taxon>Acanthomorphata</taxon>
        <taxon>Carangaria</taxon>
        <taxon>Pleuronectiformes</taxon>
        <taxon>Pleuronectoidei</taxon>
        <taxon>Pleuronectidae</taxon>
        <taxon>Pleuronectes</taxon>
    </lineage>
</organism>
<proteinExistence type="predicted"/>
<dbReference type="InterPro" id="IPR003599">
    <property type="entry name" value="Ig_sub"/>
</dbReference>
<keyword evidence="2 5" id="KW-0812">Transmembrane</keyword>
<dbReference type="Gene3D" id="2.60.40.10">
    <property type="entry name" value="Immunoglobulins"/>
    <property type="match status" value="1"/>
</dbReference>
<dbReference type="PANTHER" id="PTHR11860">
    <property type="entry name" value="POLYMERIC-IMMUNOGLOBULIN RECEPTOR"/>
    <property type="match status" value="1"/>
</dbReference>
<dbReference type="AlphaFoldDB" id="A0A9N7V344"/>
<dbReference type="InterPro" id="IPR013106">
    <property type="entry name" value="Ig_V-set"/>
</dbReference>
<evidence type="ECO:0000313" key="8">
    <source>
        <dbReference type="Proteomes" id="UP001153269"/>
    </source>
</evidence>
<evidence type="ECO:0000256" key="2">
    <source>
        <dbReference type="ARBA" id="ARBA00022692"/>
    </source>
</evidence>
<feature type="domain" description="Immunoglobulin" evidence="6">
    <location>
        <begin position="37"/>
        <end position="130"/>
    </location>
</feature>
<feature type="region of interest" description="Disordered" evidence="4">
    <location>
        <begin position="135"/>
        <end position="176"/>
    </location>
</feature>
<keyword evidence="8" id="KW-1185">Reference proteome</keyword>
<dbReference type="Proteomes" id="UP001153269">
    <property type="component" value="Unassembled WGS sequence"/>
</dbReference>
<evidence type="ECO:0000313" key="7">
    <source>
        <dbReference type="EMBL" id="CAB1443204.1"/>
    </source>
</evidence>
<dbReference type="EMBL" id="CADEAL010003024">
    <property type="protein sequence ID" value="CAB1443204.1"/>
    <property type="molecule type" value="Genomic_DNA"/>
</dbReference>
<evidence type="ECO:0000256" key="4">
    <source>
        <dbReference type="SAM" id="MobiDB-lite"/>
    </source>
</evidence>
<keyword evidence="3 5" id="KW-0472">Membrane</keyword>
<evidence type="ECO:0000256" key="1">
    <source>
        <dbReference type="ARBA" id="ARBA00004370"/>
    </source>
</evidence>
<keyword evidence="5" id="KW-1133">Transmembrane helix</keyword>
<sequence length="288" mass="31427">MKPALRSEEEKGQRRMSSMDKVFLILILAGGFWKTEAITVEGELGGHVTITCSHINAHGNVKYLCKAPCKNEDVLIKSNEISKGRYSITDEGNTFYVTISRLTESDAGTYQCRIERVGYDTFQEVILTVVKGKTKDPEDDFSQSTRGEAFTATATRPASSTTATRPPLTTNVARPNKSESGGKLVYIGAGLGGAVLALAVVLLIFYKHQKKEISTTSGTHENTDYYASPSSLSGNGHNSRVQSDDLFYSTINFNTHTDCGGVPCRPAEVTYSTITHIPTEESDLYCNL</sequence>
<feature type="compositionally biased region" description="Low complexity" evidence="4">
    <location>
        <begin position="151"/>
        <end position="170"/>
    </location>
</feature>
<comment type="caution">
    <text evidence="7">The sequence shown here is derived from an EMBL/GenBank/DDBJ whole genome shotgun (WGS) entry which is preliminary data.</text>
</comment>
<feature type="transmembrane region" description="Helical" evidence="5">
    <location>
        <begin position="184"/>
        <end position="206"/>
    </location>
</feature>
<dbReference type="PANTHER" id="PTHR11860:SF87">
    <property type="entry name" value="CMRF35-LIKE MOLECULE 8"/>
    <property type="match status" value="1"/>
</dbReference>
<evidence type="ECO:0000256" key="3">
    <source>
        <dbReference type="ARBA" id="ARBA00023136"/>
    </source>
</evidence>
<name>A0A9N7V344_PLEPL</name>
<feature type="compositionally biased region" description="Polar residues" evidence="4">
    <location>
        <begin position="228"/>
        <end position="238"/>
    </location>
</feature>
<dbReference type="GO" id="GO:0005886">
    <property type="term" value="C:plasma membrane"/>
    <property type="evidence" value="ECO:0007669"/>
    <property type="project" value="TreeGrafter"/>
</dbReference>
<reference evidence="7" key="1">
    <citation type="submission" date="2020-03" db="EMBL/GenBank/DDBJ databases">
        <authorList>
            <person name="Weist P."/>
        </authorList>
    </citation>
    <scope>NUCLEOTIDE SEQUENCE</scope>
</reference>
<dbReference type="InterPro" id="IPR036179">
    <property type="entry name" value="Ig-like_dom_sf"/>
</dbReference>
<dbReference type="GO" id="GO:0004888">
    <property type="term" value="F:transmembrane signaling receptor activity"/>
    <property type="evidence" value="ECO:0007669"/>
    <property type="project" value="TreeGrafter"/>
</dbReference>
<comment type="subcellular location">
    <subcellularLocation>
        <location evidence="1">Membrane</location>
    </subcellularLocation>
</comment>
<feature type="region of interest" description="Disordered" evidence="4">
    <location>
        <begin position="216"/>
        <end position="238"/>
    </location>
</feature>
<dbReference type="Pfam" id="PF07686">
    <property type="entry name" value="V-set"/>
    <property type="match status" value="1"/>
</dbReference>
<protein>
    <recommendedName>
        <fullName evidence="6">Immunoglobulin domain-containing protein</fullName>
    </recommendedName>
</protein>
<evidence type="ECO:0000259" key="6">
    <source>
        <dbReference type="SMART" id="SM00409"/>
    </source>
</evidence>